<dbReference type="RefSeq" id="WP_060701558.1">
    <property type="nucleotide sequence ID" value="NZ_CP012750.1"/>
</dbReference>
<organism evidence="1 2">
    <name type="scientific">Glutamicibacter halophytocola</name>
    <dbReference type="NCBI Taxonomy" id="1933880"/>
    <lineage>
        <taxon>Bacteria</taxon>
        <taxon>Bacillati</taxon>
        <taxon>Actinomycetota</taxon>
        <taxon>Actinomycetes</taxon>
        <taxon>Micrococcales</taxon>
        <taxon>Micrococcaceae</taxon>
        <taxon>Glutamicibacter</taxon>
    </lineage>
</organism>
<protein>
    <submittedName>
        <fullName evidence="1">Uncharacterized protein</fullName>
    </submittedName>
</protein>
<gene>
    <name evidence="1" type="ORF">NUH22_08105</name>
</gene>
<dbReference type="EMBL" id="CP102487">
    <property type="protein sequence ID" value="UUX60551.1"/>
    <property type="molecule type" value="Genomic_DNA"/>
</dbReference>
<evidence type="ECO:0000313" key="1">
    <source>
        <dbReference type="EMBL" id="UUX60551.1"/>
    </source>
</evidence>
<dbReference type="AlphaFoldDB" id="A0AA95BRP3"/>
<dbReference type="Proteomes" id="UP001060018">
    <property type="component" value="Chromosome"/>
</dbReference>
<dbReference type="KEGG" id="gar:AOZ07_08235"/>
<accession>A0AA95BRP3</accession>
<proteinExistence type="predicted"/>
<name>A0AA95BRP3_9MICC</name>
<reference evidence="1" key="1">
    <citation type="journal article" date="2022" name="Pest Manag. Sci.">
        <title>Glutamicibacter halophytocola-mediated host fitness of potato tuber moth on Solanaceae crops.</title>
        <authorList>
            <person name="Wang W."/>
            <person name="Xiao G."/>
            <person name="Du G."/>
            <person name="Chang L."/>
            <person name="Yang Y."/>
            <person name="Ye J."/>
            <person name="Chen B."/>
        </authorList>
    </citation>
    <scope>NUCLEOTIDE SEQUENCE</scope>
    <source>
        <strain evidence="1">S2</strain>
    </source>
</reference>
<evidence type="ECO:0000313" key="2">
    <source>
        <dbReference type="Proteomes" id="UP001060018"/>
    </source>
</evidence>
<sequence length="196" mass="22582">MSSSSSESLFLADFEQEATRCREQGGGLSEFLRLHDVVRLQWPTDVVEQWLYDHAGNQSFKTDYGHVDLTQIDWHVEALSVELLLEMPTGPSDGDLLEEIAQNPEHWISVRSHGVHMGVAQMWDVHGTWKRWPLVLDRSVLSPNSQGLQLVEGRTRLGIMRGWRRQGNFVAERHLIWIGRPGQDTRIENRICECRE</sequence>